<dbReference type="EMBL" id="PDDX01000001">
    <property type="protein sequence ID" value="PHI28022.1"/>
    <property type="molecule type" value="Genomic_DNA"/>
</dbReference>
<protein>
    <submittedName>
        <fullName evidence="8">Insulinase family protein</fullName>
    </submittedName>
</protein>
<dbReference type="InterPro" id="IPR050626">
    <property type="entry name" value="Peptidase_M16"/>
</dbReference>
<accession>A0A2C6DI82</accession>
<evidence type="ECO:0000256" key="3">
    <source>
        <dbReference type="ARBA" id="ARBA00022801"/>
    </source>
</evidence>
<dbReference type="Pfam" id="PF00675">
    <property type="entry name" value="Peptidase_M16"/>
    <property type="match status" value="1"/>
</dbReference>
<reference evidence="9" key="1">
    <citation type="submission" date="2017-09" db="EMBL/GenBank/DDBJ databases">
        <title>FDA dAtabase for Regulatory Grade micrObial Sequences (FDA-ARGOS): Supporting development and validation of Infectious Disease Dx tests.</title>
        <authorList>
            <person name="Minogue T."/>
            <person name="Wolcott M."/>
            <person name="Wasieloski L."/>
            <person name="Aguilar W."/>
            <person name="Moore D."/>
            <person name="Tallon L."/>
            <person name="Sadzewicz L."/>
            <person name="Ott S."/>
            <person name="Zhao X."/>
            <person name="Nagaraj S."/>
            <person name="Vavikolanu K."/>
            <person name="Aluvathingal J."/>
            <person name="Nadendla S."/>
            <person name="Sichtig H."/>
        </authorList>
    </citation>
    <scope>NUCLEOTIDE SEQUENCE [LARGE SCALE GENOMIC DNA]</scope>
    <source>
        <strain evidence="9">FDAARGOS_387</strain>
    </source>
</reference>
<dbReference type="PANTHER" id="PTHR43690:SF17">
    <property type="entry name" value="PROTEIN YHJJ"/>
    <property type="match status" value="1"/>
</dbReference>
<dbReference type="OrthoDB" id="9811314at2"/>
<dbReference type="InterPro" id="IPR007863">
    <property type="entry name" value="Peptidase_M16_C"/>
</dbReference>
<feature type="domain" description="Peptidase M16 C-terminal" evidence="7">
    <location>
        <begin position="206"/>
        <end position="381"/>
    </location>
</feature>
<evidence type="ECO:0000313" key="9">
    <source>
        <dbReference type="Proteomes" id="UP000224974"/>
    </source>
</evidence>
<dbReference type="AlphaFoldDB" id="A0A2C6DI82"/>
<dbReference type="GO" id="GO:0046872">
    <property type="term" value="F:metal ion binding"/>
    <property type="evidence" value="ECO:0007669"/>
    <property type="project" value="InterPro"/>
</dbReference>
<dbReference type="GO" id="GO:0008237">
    <property type="term" value="F:metallopeptidase activity"/>
    <property type="evidence" value="ECO:0007669"/>
    <property type="project" value="UniProtKB-KW"/>
</dbReference>
<dbReference type="Pfam" id="PF05193">
    <property type="entry name" value="Peptidase_M16_C"/>
    <property type="match status" value="1"/>
</dbReference>
<evidence type="ECO:0000256" key="2">
    <source>
        <dbReference type="ARBA" id="ARBA00022670"/>
    </source>
</evidence>
<organism evidence="8 9">
    <name type="scientific">Budvicia aquatica</name>
    <dbReference type="NCBI Taxonomy" id="82979"/>
    <lineage>
        <taxon>Bacteria</taxon>
        <taxon>Pseudomonadati</taxon>
        <taxon>Pseudomonadota</taxon>
        <taxon>Gammaproteobacteria</taxon>
        <taxon>Enterobacterales</taxon>
        <taxon>Budviciaceae</taxon>
        <taxon>Budvicia</taxon>
    </lineage>
</organism>
<sequence length="487" mass="54101">MRIYMQGKYLLSAIGGMLFIMAGTCVQAEPLRPDPAWQEGKLENGFKWQVLTTPHRPSDKIEIRLDINAGSLQESIPQVGFSYLLPQSAVVQTVNFAPEQVQALLAQITPDTDPKSLVEVSYDYTRYNLSLPNNKPELLKEAFSWLSDAVANPQLDEQRIEASRNTPASPLVTLPAGINDAWWRYRIKNSPLMGHEPGQPIAADADVEQLKAFYQKWYTPDAMTLYVVGNVDRRALADQINKAFGGMTGKRTSPATIAVLTALPAKPVNFLSPVVSKDRLTLIWDDPWHPVINSASLERQWVGNIANQLIKNRLSQKLSRSVLKGTILDLTCQMQFQRNECHMTLDAPLPALKPSLKFIATELVKLNADGVTSEELAALVSANKDELAQSISTYAKTDTTEIMAKYLLAQKAGSVTVDPEQYQQIRQKFLDNLDLTIVNTKIHQLLTIKPTLVLTQPAGEPEENVTALSELFDAIMTPKAEESVKTH</sequence>
<dbReference type="PANTHER" id="PTHR43690">
    <property type="entry name" value="NARDILYSIN"/>
    <property type="match status" value="1"/>
</dbReference>
<name>A0A2C6DI82_9GAMM</name>
<keyword evidence="3" id="KW-0378">Hydrolase</keyword>
<dbReference type="GO" id="GO:0006508">
    <property type="term" value="P:proteolysis"/>
    <property type="evidence" value="ECO:0007669"/>
    <property type="project" value="UniProtKB-KW"/>
</dbReference>
<keyword evidence="5" id="KW-0482">Metalloprotease</keyword>
<evidence type="ECO:0000259" key="6">
    <source>
        <dbReference type="Pfam" id="PF00675"/>
    </source>
</evidence>
<evidence type="ECO:0000256" key="5">
    <source>
        <dbReference type="ARBA" id="ARBA00023049"/>
    </source>
</evidence>
<dbReference type="InterPro" id="IPR011249">
    <property type="entry name" value="Metalloenz_LuxS/M16"/>
</dbReference>
<proteinExistence type="inferred from homology"/>
<keyword evidence="4" id="KW-0862">Zinc</keyword>
<gene>
    <name evidence="8" type="ORF">CRN84_01015</name>
</gene>
<feature type="domain" description="Peptidase M16 N-terminal" evidence="6">
    <location>
        <begin position="52"/>
        <end position="166"/>
    </location>
</feature>
<dbReference type="Gene3D" id="3.30.830.10">
    <property type="entry name" value="Metalloenzyme, LuxS/M16 peptidase-like"/>
    <property type="match status" value="2"/>
</dbReference>
<keyword evidence="9" id="KW-1185">Reference proteome</keyword>
<evidence type="ECO:0000256" key="1">
    <source>
        <dbReference type="ARBA" id="ARBA00007261"/>
    </source>
</evidence>
<evidence type="ECO:0000313" key="8">
    <source>
        <dbReference type="EMBL" id="PHI28022.1"/>
    </source>
</evidence>
<dbReference type="Proteomes" id="UP000224974">
    <property type="component" value="Unassembled WGS sequence"/>
</dbReference>
<evidence type="ECO:0000259" key="7">
    <source>
        <dbReference type="Pfam" id="PF05193"/>
    </source>
</evidence>
<dbReference type="SUPFAM" id="SSF63411">
    <property type="entry name" value="LuxS/MPP-like metallohydrolase"/>
    <property type="match status" value="1"/>
</dbReference>
<dbReference type="InterPro" id="IPR011765">
    <property type="entry name" value="Pept_M16_N"/>
</dbReference>
<comment type="similarity">
    <text evidence="1">Belongs to the peptidase M16 family.</text>
</comment>
<dbReference type="STRING" id="1111728.GCA_000427805_04760"/>
<keyword evidence="2" id="KW-0645">Protease</keyword>
<evidence type="ECO:0000256" key="4">
    <source>
        <dbReference type="ARBA" id="ARBA00022833"/>
    </source>
</evidence>
<comment type="caution">
    <text evidence="8">The sequence shown here is derived from an EMBL/GenBank/DDBJ whole genome shotgun (WGS) entry which is preliminary data.</text>
</comment>